<dbReference type="GO" id="GO:0044550">
    <property type="term" value="P:secondary metabolite biosynthetic process"/>
    <property type="evidence" value="ECO:0007669"/>
    <property type="project" value="UniProtKB-ARBA"/>
</dbReference>
<evidence type="ECO:0000313" key="7">
    <source>
        <dbReference type="EMBL" id="GMG28411.1"/>
    </source>
</evidence>
<dbReference type="AlphaFoldDB" id="A0AAN4YDT5"/>
<proteinExistence type="inferred from homology"/>
<dbReference type="InterPro" id="IPR001128">
    <property type="entry name" value="Cyt_P450"/>
</dbReference>
<dbReference type="PANTHER" id="PTHR24305">
    <property type="entry name" value="CYTOCHROME P450"/>
    <property type="match status" value="1"/>
</dbReference>
<evidence type="ECO:0000256" key="6">
    <source>
        <dbReference type="ARBA" id="ARBA00023033"/>
    </source>
</evidence>
<organism evidence="7 8">
    <name type="scientific">Aspergillus oryzae</name>
    <name type="common">Yellow koji mold</name>
    <dbReference type="NCBI Taxonomy" id="5062"/>
    <lineage>
        <taxon>Eukaryota</taxon>
        <taxon>Fungi</taxon>
        <taxon>Dikarya</taxon>
        <taxon>Ascomycota</taxon>
        <taxon>Pezizomycotina</taxon>
        <taxon>Eurotiomycetes</taxon>
        <taxon>Eurotiomycetidae</taxon>
        <taxon>Eurotiales</taxon>
        <taxon>Aspergillaceae</taxon>
        <taxon>Aspergillus</taxon>
        <taxon>Aspergillus subgen. Circumdati</taxon>
    </lineage>
</organism>
<evidence type="ECO:0000313" key="8">
    <source>
        <dbReference type="Proteomes" id="UP001165205"/>
    </source>
</evidence>
<dbReference type="SUPFAM" id="SSF48264">
    <property type="entry name" value="Cytochrome P450"/>
    <property type="match status" value="1"/>
</dbReference>
<dbReference type="EMBL" id="BSYA01000045">
    <property type="protein sequence ID" value="GMG28411.1"/>
    <property type="molecule type" value="Genomic_DNA"/>
</dbReference>
<sequence>MNELHEKIIFVAFLNKRVMSKWYNKLPTAEKRLMDSFQTQWKAFNLAQIKLAREVPSSQCYIQEYLISLPKRIGGFHIPAHTPTIVDVNRLNKNESIWGTEADAFRPERFLGLDPARYRFGFVRWGIGRDKCLGKNMAEVILKLAILAVTDKYTLHVPSALPDQGEKSEAGFTINRDVEVEFRPAI</sequence>
<keyword evidence="4" id="KW-0560">Oxidoreductase</keyword>
<dbReference type="GO" id="GO:0016705">
    <property type="term" value="F:oxidoreductase activity, acting on paired donors, with incorporation or reduction of molecular oxygen"/>
    <property type="evidence" value="ECO:0007669"/>
    <property type="project" value="InterPro"/>
</dbReference>
<dbReference type="InterPro" id="IPR036396">
    <property type="entry name" value="Cyt_P450_sf"/>
</dbReference>
<dbReference type="InterPro" id="IPR050121">
    <property type="entry name" value="Cytochrome_P450_monoxygenase"/>
</dbReference>
<dbReference type="Pfam" id="PF00067">
    <property type="entry name" value="p450"/>
    <property type="match status" value="1"/>
</dbReference>
<name>A0AAN4YDT5_ASPOZ</name>
<comment type="similarity">
    <text evidence="2">Belongs to the cytochrome P450 family.</text>
</comment>
<evidence type="ECO:0000256" key="3">
    <source>
        <dbReference type="ARBA" id="ARBA00022723"/>
    </source>
</evidence>
<dbReference type="PANTHER" id="PTHR24305:SF235">
    <property type="entry name" value="CYTOCHROME P450 MONOOXYGENASE APDB-RELATED"/>
    <property type="match status" value="1"/>
</dbReference>
<evidence type="ECO:0000256" key="1">
    <source>
        <dbReference type="ARBA" id="ARBA00001971"/>
    </source>
</evidence>
<comment type="cofactor">
    <cofactor evidence="1">
        <name>heme</name>
        <dbReference type="ChEBI" id="CHEBI:30413"/>
    </cofactor>
</comment>
<dbReference type="GO" id="GO:0005506">
    <property type="term" value="F:iron ion binding"/>
    <property type="evidence" value="ECO:0007669"/>
    <property type="project" value="InterPro"/>
</dbReference>
<dbReference type="GO" id="GO:0004497">
    <property type="term" value="F:monooxygenase activity"/>
    <property type="evidence" value="ECO:0007669"/>
    <property type="project" value="UniProtKB-KW"/>
</dbReference>
<keyword evidence="6" id="KW-0503">Monooxygenase</keyword>
<reference evidence="7" key="1">
    <citation type="submission" date="2023-04" db="EMBL/GenBank/DDBJ databases">
        <title>Aspergillus oryzae NBRC 4228.</title>
        <authorList>
            <person name="Ichikawa N."/>
            <person name="Sato H."/>
            <person name="Tonouchi N."/>
        </authorList>
    </citation>
    <scope>NUCLEOTIDE SEQUENCE</scope>
    <source>
        <strain evidence="7">NBRC 4228</strain>
    </source>
</reference>
<keyword evidence="3" id="KW-0479">Metal-binding</keyword>
<evidence type="ECO:0000256" key="4">
    <source>
        <dbReference type="ARBA" id="ARBA00023002"/>
    </source>
</evidence>
<keyword evidence="5" id="KW-0408">Iron</keyword>
<dbReference type="Gene3D" id="1.10.630.10">
    <property type="entry name" value="Cytochrome P450"/>
    <property type="match status" value="1"/>
</dbReference>
<dbReference type="Proteomes" id="UP001165205">
    <property type="component" value="Unassembled WGS sequence"/>
</dbReference>
<evidence type="ECO:0000256" key="2">
    <source>
        <dbReference type="ARBA" id="ARBA00010617"/>
    </source>
</evidence>
<protein>
    <submittedName>
        <fullName evidence="7">Unnamed protein product</fullName>
    </submittedName>
</protein>
<comment type="caution">
    <text evidence="7">The sequence shown here is derived from an EMBL/GenBank/DDBJ whole genome shotgun (WGS) entry which is preliminary data.</text>
</comment>
<accession>A0AAN4YDT5</accession>
<gene>
    <name evidence="7" type="ORF">Aory04_000484400</name>
</gene>
<dbReference type="GO" id="GO:0020037">
    <property type="term" value="F:heme binding"/>
    <property type="evidence" value="ECO:0007669"/>
    <property type="project" value="InterPro"/>
</dbReference>
<evidence type="ECO:0000256" key="5">
    <source>
        <dbReference type="ARBA" id="ARBA00023004"/>
    </source>
</evidence>